<gene>
    <name evidence="2" type="ORF">MNB_SV-12-1892</name>
</gene>
<evidence type="ECO:0000313" key="2">
    <source>
        <dbReference type="EMBL" id="SFV54623.1"/>
    </source>
</evidence>
<dbReference type="EMBL" id="FPHE01000054">
    <property type="protein sequence ID" value="SFV54623.1"/>
    <property type="molecule type" value="Genomic_DNA"/>
</dbReference>
<proteinExistence type="predicted"/>
<reference evidence="2" key="1">
    <citation type="submission" date="2016-10" db="EMBL/GenBank/DDBJ databases">
        <authorList>
            <person name="de Groot N.N."/>
        </authorList>
    </citation>
    <scope>NUCLEOTIDE SEQUENCE</scope>
</reference>
<accession>A0A1W1BM97</accession>
<keyword evidence="1" id="KW-0472">Membrane</keyword>
<keyword evidence="1" id="KW-1133">Transmembrane helix</keyword>
<feature type="transmembrane region" description="Helical" evidence="1">
    <location>
        <begin position="12"/>
        <end position="33"/>
    </location>
</feature>
<organism evidence="2">
    <name type="scientific">hydrothermal vent metagenome</name>
    <dbReference type="NCBI Taxonomy" id="652676"/>
    <lineage>
        <taxon>unclassified sequences</taxon>
        <taxon>metagenomes</taxon>
        <taxon>ecological metagenomes</taxon>
    </lineage>
</organism>
<protein>
    <submittedName>
        <fullName evidence="2">Uncharacterized protein</fullName>
    </submittedName>
</protein>
<keyword evidence="1" id="KW-0812">Transmembrane</keyword>
<name>A0A1W1BM97_9ZZZZ</name>
<sequence>MSVNNHDTSTSILSIKEILGIVIVFSLVLYLVFPKDNIDEILKGKGENTNLSINYLESMLLYYPDNVKLKMILIKNYDYAGELDKALALTTKLITEVDDEKILKELYKTEYLLNKEIYFKTNNKILLPKIKEKLYDYFGYAYDKNGEIDYMFFLGEATQMDFPDLKYIALVGLMEQRPELADYTFRKEAFKLALAVGEKKEAYEHLLKLLEYDEVDREIRVYAVTVLLEHHEYKKAREIATWLFLNTKDREIKKTYFNIALHSNSDINATRKLVSLYQNSKNLKANDIETILKSLLQIGDTKGAGIFAISLFDTHRDSFDEIAIESAINSLIYNEKLAPALKISLYAYNKFHTTKWLDKSIQLSTWLGKMDDVVKLNIEGYRVYKDSKYEKYLLKSTTLNSAYKILGEIYKQKSL</sequence>
<evidence type="ECO:0000256" key="1">
    <source>
        <dbReference type="SAM" id="Phobius"/>
    </source>
</evidence>
<dbReference type="AlphaFoldDB" id="A0A1W1BM97"/>